<feature type="coiled-coil region" evidence="1">
    <location>
        <begin position="368"/>
        <end position="395"/>
    </location>
</feature>
<keyword evidence="1" id="KW-0175">Coiled coil</keyword>
<proteinExistence type="predicted"/>
<evidence type="ECO:0000256" key="1">
    <source>
        <dbReference type="SAM" id="Coils"/>
    </source>
</evidence>
<dbReference type="AlphaFoldDB" id="A0A3S1B0S3"/>
<feature type="compositionally biased region" description="Low complexity" evidence="2">
    <location>
        <begin position="290"/>
        <end position="306"/>
    </location>
</feature>
<feature type="compositionally biased region" description="Basic and acidic residues" evidence="2">
    <location>
        <begin position="215"/>
        <end position="224"/>
    </location>
</feature>
<evidence type="ECO:0000313" key="3">
    <source>
        <dbReference type="EMBL" id="RUS69117.1"/>
    </source>
</evidence>
<feature type="compositionally biased region" description="Basic and acidic residues" evidence="2">
    <location>
        <begin position="322"/>
        <end position="352"/>
    </location>
</feature>
<feature type="region of interest" description="Disordered" evidence="2">
    <location>
        <begin position="430"/>
        <end position="543"/>
    </location>
</feature>
<gene>
    <name evidence="3" type="ORF">EGW08_023121</name>
</gene>
<feature type="region of interest" description="Disordered" evidence="2">
    <location>
        <begin position="215"/>
        <end position="365"/>
    </location>
</feature>
<organism evidence="3 4">
    <name type="scientific">Elysia chlorotica</name>
    <name type="common">Eastern emerald elysia</name>
    <name type="synonym">Sea slug</name>
    <dbReference type="NCBI Taxonomy" id="188477"/>
    <lineage>
        <taxon>Eukaryota</taxon>
        <taxon>Metazoa</taxon>
        <taxon>Spiralia</taxon>
        <taxon>Lophotrochozoa</taxon>
        <taxon>Mollusca</taxon>
        <taxon>Gastropoda</taxon>
        <taxon>Heterobranchia</taxon>
        <taxon>Euthyneura</taxon>
        <taxon>Panpulmonata</taxon>
        <taxon>Sacoglossa</taxon>
        <taxon>Placobranchoidea</taxon>
        <taxon>Plakobranchidae</taxon>
        <taxon>Elysia</taxon>
    </lineage>
</organism>
<dbReference type="EMBL" id="RQTK01001825">
    <property type="protein sequence ID" value="RUS69117.1"/>
    <property type="molecule type" value="Genomic_DNA"/>
</dbReference>
<sequence>MNPSRCMSVSSIENLAIPKRQKVFDKTFLPAGDALPVWHTVPLDHKLPVPPSPRGSYTLYTNKVGESKYISHQRLDFDLTNPNGRQAPGPYDSLTDPSLKDYFNSPRTRQHLVDNGLVTDRGEIKCNIKEFNEYREFVRYRSVTELSLQKKKEKRVKQESVDRLFIEWPRVHRHSRARGKIRLTQSEPPKEYRREGLDMYREDLALALRRREELTRRREEEKYSRSGSRKSHNHSHSQSHNQSAKIFSARSPRMSSPDKTPRLTLDKASPRISPEKTPRGRILSPDKDSLNSPSHNHSHSQSHNQSAKIFSARSPRMSSPDKTPRLTLDKASPRISPEKTPRGRILSPDKDSLNSPSQMFSPRGATLVDEIRKREQELNKRLEDQRKQRNEEHRKRVEENWRERQYRQEQLLMHEAELESRAREERQMHIMERERTLHVQRKRQEDKLRRIKQDLNRNYKVNGKAQNGKGNNSVSPSDSKGDNPTPVSKSESTPRKNNSTETPRNHNSTETPRNHNSTATPRKHNSVETPRAEEVAYSPAENY</sequence>
<dbReference type="OrthoDB" id="8197715at2759"/>
<feature type="compositionally biased region" description="Basic and acidic residues" evidence="2">
    <location>
        <begin position="430"/>
        <end position="457"/>
    </location>
</feature>
<reference evidence="3 4" key="1">
    <citation type="submission" date="2019-01" db="EMBL/GenBank/DDBJ databases">
        <title>A draft genome assembly of the solar-powered sea slug Elysia chlorotica.</title>
        <authorList>
            <person name="Cai H."/>
            <person name="Li Q."/>
            <person name="Fang X."/>
            <person name="Li J."/>
            <person name="Curtis N.E."/>
            <person name="Altenburger A."/>
            <person name="Shibata T."/>
            <person name="Feng M."/>
            <person name="Maeda T."/>
            <person name="Schwartz J.A."/>
            <person name="Shigenobu S."/>
            <person name="Lundholm N."/>
            <person name="Nishiyama T."/>
            <person name="Yang H."/>
            <person name="Hasebe M."/>
            <person name="Li S."/>
            <person name="Pierce S.K."/>
            <person name="Wang J."/>
        </authorList>
    </citation>
    <scope>NUCLEOTIDE SEQUENCE [LARGE SCALE GENOMIC DNA]</scope>
    <source>
        <strain evidence="3">EC2010</strain>
        <tissue evidence="3">Whole organism of an adult</tissue>
    </source>
</reference>
<evidence type="ECO:0000256" key="2">
    <source>
        <dbReference type="SAM" id="MobiDB-lite"/>
    </source>
</evidence>
<feature type="compositionally biased region" description="Polar residues" evidence="2">
    <location>
        <begin position="464"/>
        <end position="478"/>
    </location>
</feature>
<feature type="compositionally biased region" description="Basic residues" evidence="2">
    <location>
        <begin position="227"/>
        <end position="237"/>
    </location>
</feature>
<keyword evidence="4" id="KW-1185">Reference proteome</keyword>
<name>A0A3S1B0S3_ELYCH</name>
<dbReference type="Proteomes" id="UP000271974">
    <property type="component" value="Unassembled WGS sequence"/>
</dbReference>
<feature type="compositionally biased region" description="Polar residues" evidence="2">
    <location>
        <begin position="485"/>
        <end position="520"/>
    </location>
</feature>
<dbReference type="STRING" id="188477.A0A3S1B0S3"/>
<comment type="caution">
    <text evidence="3">The sequence shown here is derived from an EMBL/GenBank/DDBJ whole genome shotgun (WGS) entry which is preliminary data.</text>
</comment>
<protein>
    <submittedName>
        <fullName evidence="3">Uncharacterized protein</fullName>
    </submittedName>
</protein>
<accession>A0A3S1B0S3</accession>
<feature type="compositionally biased region" description="Basic and acidic residues" evidence="2">
    <location>
        <begin position="259"/>
        <end position="289"/>
    </location>
</feature>
<evidence type="ECO:0000313" key="4">
    <source>
        <dbReference type="Proteomes" id="UP000271974"/>
    </source>
</evidence>